<comment type="caution">
    <text evidence="1">The sequence shown here is derived from an EMBL/GenBank/DDBJ whole genome shotgun (WGS) entry which is preliminary data.</text>
</comment>
<accession>A0ACB9TGJ3</accession>
<proteinExistence type="predicted"/>
<name>A0ACB9TGJ3_HOLOL</name>
<evidence type="ECO:0000313" key="1">
    <source>
        <dbReference type="EMBL" id="KAI4465996.1"/>
    </source>
</evidence>
<keyword evidence="2" id="KW-1185">Reference proteome</keyword>
<dbReference type="Proteomes" id="UP001056778">
    <property type="component" value="Chromosome 3"/>
</dbReference>
<reference evidence="1" key="1">
    <citation type="submission" date="2022-04" db="EMBL/GenBank/DDBJ databases">
        <title>Chromosome-scale genome assembly of Holotrichia oblita Faldermann.</title>
        <authorList>
            <person name="Rongchong L."/>
        </authorList>
    </citation>
    <scope>NUCLEOTIDE SEQUENCE</scope>
    <source>
        <strain evidence="1">81SQS9</strain>
    </source>
</reference>
<dbReference type="EMBL" id="CM043017">
    <property type="protein sequence ID" value="KAI4465996.1"/>
    <property type="molecule type" value="Genomic_DNA"/>
</dbReference>
<gene>
    <name evidence="1" type="ORF">MML48_3g00011381</name>
</gene>
<protein>
    <submittedName>
        <fullName evidence="1">Vermiform isoform i</fullName>
    </submittedName>
</protein>
<evidence type="ECO:0000313" key="2">
    <source>
        <dbReference type="Proteomes" id="UP001056778"/>
    </source>
</evidence>
<sequence>MIDLLANLTAFNATTYQQLMQLQHQPFVPVSCEYTASPAPAPTSATSCASPPSVAVEPQTVTAVPSQLPPLPTKEETVLPPPASSTPVAGTSVSLTQTITDPAALAKEVAQQNYAKAVKLAAANQSFAAANSLSHLNPLNYTGVALNKQALTMPPPAVARYPALPIGINTSGISLGINPYAISQANLLNISRPPQTFISPYLLRSPYPTVSAAQAAAHAAAQAAVANPQMLTPGLIGAQYQVTVANTPMTNVAPTANISAAAAQNNNNVVLQPYKKLKTT</sequence>
<organism evidence="1 2">
    <name type="scientific">Holotrichia oblita</name>
    <name type="common">Chafer beetle</name>
    <dbReference type="NCBI Taxonomy" id="644536"/>
    <lineage>
        <taxon>Eukaryota</taxon>
        <taxon>Metazoa</taxon>
        <taxon>Ecdysozoa</taxon>
        <taxon>Arthropoda</taxon>
        <taxon>Hexapoda</taxon>
        <taxon>Insecta</taxon>
        <taxon>Pterygota</taxon>
        <taxon>Neoptera</taxon>
        <taxon>Endopterygota</taxon>
        <taxon>Coleoptera</taxon>
        <taxon>Polyphaga</taxon>
        <taxon>Scarabaeiformia</taxon>
        <taxon>Scarabaeidae</taxon>
        <taxon>Melolonthinae</taxon>
        <taxon>Holotrichia</taxon>
    </lineage>
</organism>